<accession>A0A835XSZ4</accession>
<feature type="compositionally biased region" description="Low complexity" evidence="10">
    <location>
        <begin position="56"/>
        <end position="68"/>
    </location>
</feature>
<comment type="caution">
    <text evidence="12">The sequence shown here is derived from an EMBL/GenBank/DDBJ whole genome shotgun (WGS) entry which is preliminary data.</text>
</comment>
<dbReference type="GO" id="GO:0006606">
    <property type="term" value="P:protein import into nucleus"/>
    <property type="evidence" value="ECO:0007669"/>
    <property type="project" value="TreeGrafter"/>
</dbReference>
<feature type="compositionally biased region" description="Low complexity" evidence="10">
    <location>
        <begin position="1894"/>
        <end position="1906"/>
    </location>
</feature>
<evidence type="ECO:0000256" key="7">
    <source>
        <dbReference type="ARBA" id="ARBA00023010"/>
    </source>
</evidence>
<dbReference type="PANTHER" id="PTHR23198:SF6">
    <property type="entry name" value="NUCLEAR PORE COMPLEX PROTEIN NUP98-NUP96"/>
    <property type="match status" value="1"/>
</dbReference>
<keyword evidence="7" id="KW-0811">Translocation</keyword>
<dbReference type="InterPro" id="IPR021967">
    <property type="entry name" value="Nup98_C"/>
</dbReference>
<keyword evidence="6" id="KW-0653">Protein transport</keyword>
<protein>
    <recommendedName>
        <fullName evidence="11">Peptidase S59 domain-containing protein</fullName>
    </recommendedName>
</protein>
<dbReference type="GO" id="GO:0051028">
    <property type="term" value="P:mRNA transport"/>
    <property type="evidence" value="ECO:0007669"/>
    <property type="project" value="UniProtKB-KW"/>
</dbReference>
<feature type="region of interest" description="Disordered" evidence="10">
    <location>
        <begin position="1500"/>
        <end position="1521"/>
    </location>
</feature>
<evidence type="ECO:0000256" key="10">
    <source>
        <dbReference type="SAM" id="MobiDB-lite"/>
    </source>
</evidence>
<evidence type="ECO:0000259" key="11">
    <source>
        <dbReference type="PROSITE" id="PS51434"/>
    </source>
</evidence>
<feature type="region of interest" description="Disordered" evidence="10">
    <location>
        <begin position="1574"/>
        <end position="1616"/>
    </location>
</feature>
<dbReference type="SUPFAM" id="SSF82215">
    <property type="entry name" value="C-terminal autoproteolytic domain of nucleoporin nup98"/>
    <property type="match status" value="1"/>
</dbReference>
<feature type="region of interest" description="Disordered" evidence="10">
    <location>
        <begin position="1"/>
        <end position="68"/>
    </location>
</feature>
<dbReference type="GO" id="GO:0044614">
    <property type="term" value="C:nuclear pore cytoplasmic filaments"/>
    <property type="evidence" value="ECO:0007669"/>
    <property type="project" value="TreeGrafter"/>
</dbReference>
<evidence type="ECO:0000256" key="2">
    <source>
        <dbReference type="ARBA" id="ARBA00008926"/>
    </source>
</evidence>
<dbReference type="Proteomes" id="UP000612055">
    <property type="component" value="Unassembled WGS sequence"/>
</dbReference>
<evidence type="ECO:0000256" key="1">
    <source>
        <dbReference type="ARBA" id="ARBA00004567"/>
    </source>
</evidence>
<keyword evidence="4" id="KW-0068">Autocatalytic cleavage</keyword>
<name>A0A835XSZ4_9CHLO</name>
<evidence type="ECO:0000256" key="6">
    <source>
        <dbReference type="ARBA" id="ARBA00022927"/>
    </source>
</evidence>
<evidence type="ECO:0000313" key="12">
    <source>
        <dbReference type="EMBL" id="KAG2489541.1"/>
    </source>
</evidence>
<dbReference type="GO" id="GO:0017056">
    <property type="term" value="F:structural constituent of nuclear pore"/>
    <property type="evidence" value="ECO:0007669"/>
    <property type="project" value="InterPro"/>
</dbReference>
<dbReference type="GO" id="GO:0003723">
    <property type="term" value="F:RNA binding"/>
    <property type="evidence" value="ECO:0007669"/>
    <property type="project" value="TreeGrafter"/>
</dbReference>
<dbReference type="Gene3D" id="1.25.40.690">
    <property type="match status" value="1"/>
</dbReference>
<evidence type="ECO:0000256" key="9">
    <source>
        <dbReference type="ARBA" id="ARBA00023242"/>
    </source>
</evidence>
<keyword evidence="9" id="KW-0539">Nucleus</keyword>
<dbReference type="GO" id="GO:0006405">
    <property type="term" value="P:RNA export from nucleus"/>
    <property type="evidence" value="ECO:0007669"/>
    <property type="project" value="TreeGrafter"/>
</dbReference>
<organism evidence="12 13">
    <name type="scientific">Edaphochlamys debaryana</name>
    <dbReference type="NCBI Taxonomy" id="47281"/>
    <lineage>
        <taxon>Eukaryota</taxon>
        <taxon>Viridiplantae</taxon>
        <taxon>Chlorophyta</taxon>
        <taxon>core chlorophytes</taxon>
        <taxon>Chlorophyceae</taxon>
        <taxon>CS clade</taxon>
        <taxon>Chlamydomonadales</taxon>
        <taxon>Chlamydomonadales incertae sedis</taxon>
        <taxon>Edaphochlamys</taxon>
    </lineage>
</organism>
<dbReference type="GO" id="GO:0000973">
    <property type="term" value="P:post-transcriptional tethering of RNA polymerase II gene DNA at nuclear periphery"/>
    <property type="evidence" value="ECO:0007669"/>
    <property type="project" value="TreeGrafter"/>
</dbReference>
<dbReference type="Gene3D" id="3.30.1610.10">
    <property type="entry name" value="Peptidase S59, nucleoporin"/>
    <property type="match status" value="1"/>
</dbReference>
<dbReference type="PANTHER" id="PTHR23198">
    <property type="entry name" value="NUCLEOPORIN"/>
    <property type="match status" value="1"/>
</dbReference>
<dbReference type="GO" id="GO:0034398">
    <property type="term" value="P:telomere tethering at nuclear periphery"/>
    <property type="evidence" value="ECO:0007669"/>
    <property type="project" value="TreeGrafter"/>
</dbReference>
<evidence type="ECO:0000256" key="8">
    <source>
        <dbReference type="ARBA" id="ARBA00023132"/>
    </source>
</evidence>
<comment type="subcellular location">
    <subcellularLocation>
        <location evidence="1">Nucleus</location>
        <location evidence="1">Nuclear pore complex</location>
    </subcellularLocation>
</comment>
<dbReference type="InterPro" id="IPR007230">
    <property type="entry name" value="Nup98_auto-Pept-S59_dom"/>
</dbReference>
<evidence type="ECO:0000256" key="3">
    <source>
        <dbReference type="ARBA" id="ARBA00022448"/>
    </source>
</evidence>
<keyword evidence="5" id="KW-0509">mRNA transport</keyword>
<feature type="region of interest" description="Disordered" evidence="10">
    <location>
        <begin position="200"/>
        <end position="246"/>
    </location>
</feature>
<feature type="compositionally biased region" description="Low complexity" evidence="10">
    <location>
        <begin position="10"/>
        <end position="49"/>
    </location>
</feature>
<reference evidence="12" key="1">
    <citation type="journal article" date="2020" name="bioRxiv">
        <title>Comparative genomics of Chlamydomonas.</title>
        <authorList>
            <person name="Craig R.J."/>
            <person name="Hasan A.R."/>
            <person name="Ness R.W."/>
            <person name="Keightley P.D."/>
        </authorList>
    </citation>
    <scope>NUCLEOTIDE SEQUENCE</scope>
    <source>
        <strain evidence="12">CCAP 11/70</strain>
    </source>
</reference>
<feature type="region of interest" description="Disordered" evidence="10">
    <location>
        <begin position="1894"/>
        <end position="1914"/>
    </location>
</feature>
<feature type="compositionally biased region" description="Low complexity" evidence="10">
    <location>
        <begin position="1574"/>
        <end position="1613"/>
    </location>
</feature>
<feature type="compositionally biased region" description="Gly residues" evidence="10">
    <location>
        <begin position="2127"/>
        <end position="2137"/>
    </location>
</feature>
<keyword evidence="13" id="KW-1185">Reference proteome</keyword>
<dbReference type="PROSITE" id="PS51434">
    <property type="entry name" value="NUP_C"/>
    <property type="match status" value="1"/>
</dbReference>
<feature type="compositionally biased region" description="Basic and acidic residues" evidence="10">
    <location>
        <begin position="737"/>
        <end position="751"/>
    </location>
</feature>
<dbReference type="GO" id="GO:0008139">
    <property type="term" value="F:nuclear localization sequence binding"/>
    <property type="evidence" value="ECO:0007669"/>
    <property type="project" value="TreeGrafter"/>
</dbReference>
<feature type="region of interest" description="Disordered" evidence="10">
    <location>
        <begin position="2127"/>
        <end position="2148"/>
    </location>
</feature>
<proteinExistence type="inferred from homology"/>
<keyword evidence="8" id="KW-0906">Nuclear pore complex</keyword>
<comment type="similarity">
    <text evidence="2">Belongs to the nucleoporin GLFG family.</text>
</comment>
<feature type="domain" description="Peptidase S59" evidence="11">
    <location>
        <begin position="810"/>
        <end position="952"/>
    </location>
</feature>
<feature type="compositionally biased region" description="Low complexity" evidence="10">
    <location>
        <begin position="1067"/>
        <end position="1079"/>
    </location>
</feature>
<dbReference type="OrthoDB" id="3797628at2759"/>
<dbReference type="InterPro" id="IPR036903">
    <property type="entry name" value="Nup98_auto-Pept-S59_dom_sf"/>
</dbReference>
<evidence type="ECO:0000256" key="4">
    <source>
        <dbReference type="ARBA" id="ARBA00022813"/>
    </source>
</evidence>
<sequence>MFGFGGTTGFGQPAQQQAAPAFGAQPASPFGGAFGQPAQPAASPFGAAPTATPLFGAQSPAPAFGQAAPAAAPTFGASTSTGGFGAAGFGQAAPKPAGFGGFGATTTTTPNPFGAPAATTSAFGGFGAATTSAFGAPAAATAPANPFAAPAASGFGAAPTSAFGAAPAATGFGAPAATTSAPFGATTNLFGAPAAAPSPFGAPAGTQQASGFGGFGAAPAAPGVPTNGTRNVPYSKTKDPDAPAGQPATFLMSFSAIANYQPPNQPISHEELRWEDYQEGVKNQSAGPAPTAAGAFGAPAATGSAFGGFGAATAPAAGGFGAPAAQANPFGAPAAAAPAFGATSAPAFGAAPASQPSLFGASPAPAANPFGAPASTPAFGGFGAAPASQPSVFGSTAAPTTGFGAPAAGAFGASPFGGASSAAAFSFNSSPSTFGAASAPGTSLFGAASTAAASPFGATTGTLGAVASPFGAASSASAFGNASFGAFGATAAKPASPFGAPAATTPFGATAPATAGGGLFGSTTPFSFNTQPATTTPSLFGAAPATGGMSFGTSLFGSQPATAGGLFGAAATAQPAAQPQPPTVAHPAYGNFGSLPSVPEAKVGITTRSIRPGSINSGASKASPLLSLRATPVKYGAAVRARSEQQYNGSAGALVPRGISGTLPSAGGDLLSPQPGGGSAAAALAGGGTGLLPLRQNPHRLFIAAPPPSTEAAGGSSFLSPARPPSANRGGTPDGGLHGDDLGHGHGHADGAAETPAPRHGGTNGYANGYAGGGAASGGRAGGSAAAAGASFQDPPASEAHLPRLGRLVSDGYAFSPNVDELRLLHSQNPANLAAVSNFTVARAGVGQVRWVVPVDVRGLALYDIVSISYGEVLCYPDPATKPPMGSGLNKPAELTLYGVFRKDKETGMQIKDGPRAQAYEKSLRQMCGRMGAKFLSYKLDGGVWKFEVEHFSRYGLMDLDDDDAAGGAADNAAAAEEGVGEAGAGAAAGQRRFGLMEAEGEVYPSPLVGGRGLAGAGLRGFALGGGPAASAAGGRGAAAAALLPEDSGMEPSVGPDDGGRRRGYMAAAEPGGSEASGPRAGPDQDMSEARAQLRFGDDPTGEPEVSGGVVGPAAGGGGGGSVITGSLMLGGAADMVAEAPPPPSATAVPLQHALAGALAHDPVRVRALHDTFFGSGGGGAGPEVTHGFRALQPPPPPPSHLALPAGSYATGGLAAGGLGGTSATAAAAAAAAAGANQAGFEAALRARAAAAAAAGGPPAVTTWRQPAAAITPGAPAAVMARGDALLSAAGGPDVGGGLGGAVGSPISFAISRAVSARPAAATTRPDAAVGAVLPLREIRTAGFMTDAGLAMGRGFRVGWGPGGMLVIPGAAEATSATEIVVTRVRVEGEDAAYGDLSYGPGSGTAGAGGSGSASYENEGLEALRERLRAGLEVHLAASRPALTAAADGDADGQAAAEGADAAADTAEVPYWRLCVDSRELAVLVERHVRVCEQQLQSLLGGDASGSGGRGGDADADSPEAARLRHEIETWRLVEVLFARIDGEVPEPTAAEVAAAAAAALSGAAGATDPMVMSTPPSTPAPAVGGAATPAAGGDVDMDGTAAASGAGTGAATPQPPRTLLAALQRRAQLSSWLQRQARRRVEEDLAAAAGSPAAVVLHLLAAHQLAAAAGAAVAAGDARLAMLIARAGSRSAAKAQLAAQLGIWQRAGLAERIAPERMAAFGLLAGQVLETQRLLSLDWRRLLGLNLWYGTPSTASPMAAVQRYLVDRHVEPAVVPHPAPYHVEGLQPSATGAVAGAGGAAGGTGATDVQWELLQLWSTTPAAATADALATGQLATAAGVAGAAARAREGWLSGGGCSRLLRTAGCSPNPLDHSLPWHLMTALQAAGVLPLPGSAASSRDSSSSGDADDSSSRDQELLGTTLEFISQLQAAGGLCEWALYVASTIPDLPTGPAGPGRARPGPQRSGAVRRRVVCELLAVTAPEWMGDSEREAFLTSRLRIPGALLAEARATWARYARDDGARCAALLEAGAAAAAHDVFAAAVAPALFLAGAWQRLAALIERLEPAAAALPSWAAGGGLYGNFLALFGRQLAGAVAAADAPVPSPSDLLAFAAQVQDAKLALDPRAGGGGGAGGDADGAAAAAASSPAERSRLRRRLVLGQMSARVHAALVSAPLRLPAAGAAAAEGGEWGVRSVGLQSALALHGCLTAELQLGGVAVAVAEAGARVACSS</sequence>
<feature type="region of interest" description="Disordered" evidence="10">
    <location>
        <begin position="702"/>
        <end position="765"/>
    </location>
</feature>
<dbReference type="Pfam" id="PF12110">
    <property type="entry name" value="Nup96"/>
    <property type="match status" value="1"/>
</dbReference>
<evidence type="ECO:0000313" key="13">
    <source>
        <dbReference type="Proteomes" id="UP000612055"/>
    </source>
</evidence>
<evidence type="ECO:0000256" key="5">
    <source>
        <dbReference type="ARBA" id="ARBA00022816"/>
    </source>
</evidence>
<dbReference type="EMBL" id="JAEHOE010000072">
    <property type="protein sequence ID" value="KAG2489541.1"/>
    <property type="molecule type" value="Genomic_DNA"/>
</dbReference>
<dbReference type="Gene3D" id="1.10.10.2360">
    <property type="match status" value="1"/>
</dbReference>
<gene>
    <name evidence="12" type="ORF">HYH03_011992</name>
</gene>
<dbReference type="InterPro" id="IPR037665">
    <property type="entry name" value="Nucleoporin_S59-like"/>
</dbReference>
<feature type="compositionally biased region" description="Low complexity" evidence="10">
    <location>
        <begin position="200"/>
        <end position="210"/>
    </location>
</feature>
<feature type="region of interest" description="Disordered" evidence="10">
    <location>
        <begin position="1045"/>
        <end position="1087"/>
    </location>
</feature>
<dbReference type="Pfam" id="PF04096">
    <property type="entry name" value="Nucleoporin2"/>
    <property type="match status" value="1"/>
</dbReference>
<keyword evidence="3" id="KW-0813">Transport</keyword>